<keyword evidence="3 12" id="KW-0479">Metal-binding</keyword>
<proteinExistence type="inferred from homology"/>
<dbReference type="GO" id="GO:0005524">
    <property type="term" value="F:ATP binding"/>
    <property type="evidence" value="ECO:0007669"/>
    <property type="project" value="UniProtKB-UniRule"/>
</dbReference>
<dbReference type="GO" id="GO:0006270">
    <property type="term" value="P:DNA replication initiation"/>
    <property type="evidence" value="ECO:0007669"/>
    <property type="project" value="TreeGrafter"/>
</dbReference>
<evidence type="ECO:0000256" key="11">
    <source>
        <dbReference type="ARBA" id="ARBA00048988"/>
    </source>
</evidence>
<gene>
    <name evidence="12 15" type="primary">priA</name>
    <name evidence="15" type="ORF">IC620_03270</name>
</gene>
<dbReference type="Pfam" id="PF00270">
    <property type="entry name" value="DEAD"/>
    <property type="match status" value="1"/>
</dbReference>
<dbReference type="InterPro" id="IPR042115">
    <property type="entry name" value="PriA_3primeBD_sf"/>
</dbReference>
<feature type="binding site" evidence="12">
    <location>
        <position position="544"/>
    </location>
    <ligand>
        <name>Zn(2+)</name>
        <dbReference type="ChEBI" id="CHEBI:29105"/>
        <label>2</label>
    </ligand>
</feature>
<dbReference type="GO" id="GO:0016787">
    <property type="term" value="F:hydrolase activity"/>
    <property type="evidence" value="ECO:0007669"/>
    <property type="project" value="UniProtKB-KW"/>
</dbReference>
<dbReference type="PANTHER" id="PTHR30580">
    <property type="entry name" value="PRIMOSOMAL PROTEIN N"/>
    <property type="match status" value="1"/>
</dbReference>
<feature type="domain" description="Helicase C-terminal" evidence="14">
    <location>
        <begin position="552"/>
        <end position="709"/>
    </location>
</feature>
<feature type="binding site" evidence="12">
    <location>
        <position position="560"/>
    </location>
    <ligand>
        <name>Zn(2+)</name>
        <dbReference type="ChEBI" id="CHEBI:29105"/>
        <label>1</label>
    </ligand>
</feature>
<dbReference type="GO" id="GO:0006302">
    <property type="term" value="P:double-strand break repair"/>
    <property type="evidence" value="ECO:0007669"/>
    <property type="project" value="InterPro"/>
</dbReference>
<dbReference type="Pfam" id="PF00271">
    <property type="entry name" value="Helicase_C"/>
    <property type="match status" value="1"/>
</dbReference>
<sequence length="816" mass="93351">MHQYAEIYVDVPVKNTDRAFDYAIPESFRADIRVGSRVLVPFGPRKLIGYVTRCKTTTDTKRVKAILDVLDVTPPLTTELIQLGFYMADTYLCHTITAFQSMIPAVLKGKYRKVVTLGDQTDPIIKGEKSRVVDQLIQALQEKGLLMLEQALQIVEQDRILIRKLMEKGLIRVEEQVGDRVTKQKVGWLLPAEKGVLQEALIQLPKQAKKQRELVSYFIENHHEIPLQSLLTEMKTTRPTVRKLMDHGIIKMEERERFRDPYQNRTYQRTTPLPLTTEQQQAYHQMVVAIENGHYASVLLHGVTGSGKTEVYLQLIEVALKKGKECIVLVPEISLTPQMVERFKGRFGELVAVLHSGLSAGERFDEWRKIRSGQVKIAIGARSAIFAPFAHLGLIIIDEEHETTYKQEEHPKYHAREVANWRAQHHQALLVLGTATPAVETYYAARTGELTWVQMRERVQGRALPTIEVVDMREELKIGNRSMFSRALHSAIVACIEKGEQAVLFLNRRGFSTFVLCRECGETVACPHCEIALTYHQTNQSVRCHYCGYATGLPTECPSCQSRHIRHFGTGTQKVEEELKRTLENIRVIRMDVDTTGKKGAHERLLRQFGEGKADVLVGTQMIAKGLDFPKVTVVGVIAADTTLHLPHYKAGERTFQLLTQVSGRAGRHERPGRVFIQSYNGDHYSIDYAAHYQMESFYRTECQMRRNLHYPPYYGLFTLILSHPDRLKLMHASQQMARQLQLGLQDIAQLLGPVPASMPKLKDRYRMQMMIKYQLIPEHNHLVKEAVRNAIQTDDAALRIHVDREGRWTQDWKKD</sequence>
<keyword evidence="5 12" id="KW-0378">Hydrolase</keyword>
<keyword evidence="1 12" id="KW-0639">Primosome</keyword>
<dbReference type="NCBIfam" id="NF004066">
    <property type="entry name" value="PRK05580.1-3"/>
    <property type="match status" value="1"/>
</dbReference>
<protein>
    <recommendedName>
        <fullName evidence="12">Replication restart protein PriA</fullName>
    </recommendedName>
    <alternativeName>
        <fullName evidence="12">ATP-dependent DNA helicase PriA</fullName>
        <ecNumber evidence="12">5.6.2.4</ecNumber>
    </alternativeName>
    <alternativeName>
        <fullName evidence="12">DNA 3'-5' helicase PriA</fullName>
    </alternativeName>
</protein>
<dbReference type="PANTHER" id="PTHR30580:SF0">
    <property type="entry name" value="PRIMOSOMAL PROTEIN N"/>
    <property type="match status" value="1"/>
</dbReference>
<keyword evidence="10 12" id="KW-0413">Isomerase</keyword>
<dbReference type="PROSITE" id="PS51192">
    <property type="entry name" value="HELICASE_ATP_BIND_1"/>
    <property type="match status" value="1"/>
</dbReference>
<dbReference type="Gene3D" id="3.40.1440.60">
    <property type="entry name" value="PriA, 3(prime) DNA-binding domain"/>
    <property type="match status" value="1"/>
</dbReference>
<name>A0A926NDB9_9BACL</name>
<dbReference type="InterPro" id="IPR027417">
    <property type="entry name" value="P-loop_NTPase"/>
</dbReference>
<dbReference type="GO" id="GO:1990077">
    <property type="term" value="C:primosome complex"/>
    <property type="evidence" value="ECO:0007669"/>
    <property type="project" value="UniProtKB-UniRule"/>
</dbReference>
<evidence type="ECO:0000313" key="16">
    <source>
        <dbReference type="Proteomes" id="UP000661691"/>
    </source>
</evidence>
<evidence type="ECO:0000256" key="1">
    <source>
        <dbReference type="ARBA" id="ARBA00022515"/>
    </source>
</evidence>
<reference evidence="15" key="1">
    <citation type="submission" date="2020-09" db="EMBL/GenBank/DDBJ databases">
        <title>A novel bacterium of genus Hazenella, isolated from South China Sea.</title>
        <authorList>
            <person name="Huang H."/>
            <person name="Mo K."/>
            <person name="Hu Y."/>
        </authorList>
    </citation>
    <scope>NUCLEOTIDE SEQUENCE</scope>
    <source>
        <strain evidence="15">IB182357</strain>
    </source>
</reference>
<dbReference type="HAMAP" id="MF_00983">
    <property type="entry name" value="PriA"/>
    <property type="match status" value="1"/>
</dbReference>
<comment type="catalytic activity">
    <reaction evidence="11 12">
        <text>ATP + H2O = ADP + phosphate + H(+)</text>
        <dbReference type="Rhea" id="RHEA:13065"/>
        <dbReference type="ChEBI" id="CHEBI:15377"/>
        <dbReference type="ChEBI" id="CHEBI:15378"/>
        <dbReference type="ChEBI" id="CHEBI:30616"/>
        <dbReference type="ChEBI" id="CHEBI:43474"/>
        <dbReference type="ChEBI" id="CHEBI:456216"/>
        <dbReference type="EC" id="5.6.2.4"/>
    </reaction>
</comment>
<dbReference type="FunFam" id="3.40.50.300:FF:000489">
    <property type="entry name" value="Primosome assembly protein PriA"/>
    <property type="match status" value="1"/>
</dbReference>
<evidence type="ECO:0000256" key="2">
    <source>
        <dbReference type="ARBA" id="ARBA00022705"/>
    </source>
</evidence>
<dbReference type="InterPro" id="IPR011545">
    <property type="entry name" value="DEAD/DEAH_box_helicase_dom"/>
</dbReference>
<evidence type="ECO:0000256" key="9">
    <source>
        <dbReference type="ARBA" id="ARBA00023125"/>
    </source>
</evidence>
<dbReference type="SUPFAM" id="SSF52540">
    <property type="entry name" value="P-loop containing nucleoside triphosphate hydrolases"/>
    <property type="match status" value="2"/>
</dbReference>
<evidence type="ECO:0000256" key="8">
    <source>
        <dbReference type="ARBA" id="ARBA00022840"/>
    </source>
</evidence>
<feature type="binding site" evidence="12">
    <location>
        <position position="547"/>
    </location>
    <ligand>
        <name>Zn(2+)</name>
        <dbReference type="ChEBI" id="CHEBI:29105"/>
        <label>2</label>
    </ligand>
</feature>
<feature type="binding site" evidence="12">
    <location>
        <position position="517"/>
    </location>
    <ligand>
        <name>Zn(2+)</name>
        <dbReference type="ChEBI" id="CHEBI:29105"/>
        <label>1</label>
    </ligand>
</feature>
<evidence type="ECO:0000256" key="4">
    <source>
        <dbReference type="ARBA" id="ARBA00022741"/>
    </source>
</evidence>
<dbReference type="EC" id="5.6.2.4" evidence="12"/>
<dbReference type="CDD" id="cd17929">
    <property type="entry name" value="DEXHc_priA"/>
    <property type="match status" value="1"/>
</dbReference>
<dbReference type="InterPro" id="IPR041236">
    <property type="entry name" value="PriA_C"/>
</dbReference>
<dbReference type="InterPro" id="IPR041222">
    <property type="entry name" value="PriA_3primeBD"/>
</dbReference>
<dbReference type="GO" id="GO:0006269">
    <property type="term" value="P:DNA replication, synthesis of primer"/>
    <property type="evidence" value="ECO:0007669"/>
    <property type="project" value="UniProtKB-KW"/>
</dbReference>
<evidence type="ECO:0000256" key="5">
    <source>
        <dbReference type="ARBA" id="ARBA00022801"/>
    </source>
</evidence>
<evidence type="ECO:0000256" key="12">
    <source>
        <dbReference type="HAMAP-Rule" id="MF_00983"/>
    </source>
</evidence>
<evidence type="ECO:0000259" key="13">
    <source>
        <dbReference type="PROSITE" id="PS51192"/>
    </source>
</evidence>
<dbReference type="GO" id="GO:0008270">
    <property type="term" value="F:zinc ion binding"/>
    <property type="evidence" value="ECO:0007669"/>
    <property type="project" value="UniProtKB-UniRule"/>
</dbReference>
<evidence type="ECO:0000256" key="3">
    <source>
        <dbReference type="ARBA" id="ARBA00022723"/>
    </source>
</evidence>
<dbReference type="NCBIfam" id="TIGR00595">
    <property type="entry name" value="priA"/>
    <property type="match status" value="1"/>
</dbReference>
<evidence type="ECO:0000256" key="10">
    <source>
        <dbReference type="ARBA" id="ARBA00023235"/>
    </source>
</evidence>
<dbReference type="Gene3D" id="3.40.50.300">
    <property type="entry name" value="P-loop containing nucleotide triphosphate hydrolases"/>
    <property type="match status" value="2"/>
</dbReference>
<feature type="binding site" evidence="12">
    <location>
        <position position="520"/>
    </location>
    <ligand>
        <name>Zn(2+)</name>
        <dbReference type="ChEBI" id="CHEBI:29105"/>
        <label>1</label>
    </ligand>
</feature>
<dbReference type="Pfam" id="PF17764">
    <property type="entry name" value="PriA_3primeBD"/>
    <property type="match status" value="1"/>
</dbReference>
<dbReference type="InterPro" id="IPR005259">
    <property type="entry name" value="PriA"/>
</dbReference>
<evidence type="ECO:0000313" key="15">
    <source>
        <dbReference type="EMBL" id="MBD1371373.1"/>
    </source>
</evidence>
<comment type="caution">
    <text evidence="15">The sequence shown here is derived from an EMBL/GenBank/DDBJ whole genome shotgun (WGS) entry which is preliminary data.</text>
</comment>
<comment type="similarity">
    <text evidence="12">Belongs to the helicase family. PriA subfamily.</text>
</comment>
<dbReference type="GO" id="GO:0006310">
    <property type="term" value="P:DNA recombination"/>
    <property type="evidence" value="ECO:0007669"/>
    <property type="project" value="InterPro"/>
</dbReference>
<dbReference type="Proteomes" id="UP000661691">
    <property type="component" value="Unassembled WGS sequence"/>
</dbReference>
<keyword evidence="4 12" id="KW-0547">Nucleotide-binding</keyword>
<comment type="cofactor">
    <cofactor evidence="12">
        <name>Zn(2+)</name>
        <dbReference type="ChEBI" id="CHEBI:29105"/>
    </cofactor>
    <text evidence="12">Binds 2 zinc ions per subunit.</text>
</comment>
<evidence type="ECO:0000256" key="6">
    <source>
        <dbReference type="ARBA" id="ARBA00022806"/>
    </source>
</evidence>
<dbReference type="Pfam" id="PF18074">
    <property type="entry name" value="PriA_C"/>
    <property type="match status" value="1"/>
</dbReference>
<comment type="function">
    <text evidence="12">Initiates the restart of stalled replication forks, which reloads the replicative helicase on sites other than the origin of replication. Recognizes and binds to abandoned replication forks and remodels them to uncover a helicase loading site. Promotes assembly of the primosome at these replication forks.</text>
</comment>
<dbReference type="PROSITE" id="PS51194">
    <property type="entry name" value="HELICASE_CTER"/>
    <property type="match status" value="1"/>
</dbReference>
<dbReference type="InterPro" id="IPR014001">
    <property type="entry name" value="Helicase_ATP-bd"/>
</dbReference>
<dbReference type="InterPro" id="IPR001650">
    <property type="entry name" value="Helicase_C-like"/>
</dbReference>
<dbReference type="GO" id="GO:0003677">
    <property type="term" value="F:DNA binding"/>
    <property type="evidence" value="ECO:0007669"/>
    <property type="project" value="UniProtKB-UniRule"/>
</dbReference>
<feature type="binding site" evidence="12">
    <location>
        <position position="526"/>
    </location>
    <ligand>
        <name>Zn(2+)</name>
        <dbReference type="ChEBI" id="CHEBI:29105"/>
        <label>2</label>
    </ligand>
</feature>
<feature type="binding site" evidence="12">
    <location>
        <position position="529"/>
    </location>
    <ligand>
        <name>Zn(2+)</name>
        <dbReference type="ChEBI" id="CHEBI:29105"/>
        <label>2</label>
    </ligand>
</feature>
<keyword evidence="6 12" id="KW-0347">Helicase</keyword>
<dbReference type="SMART" id="SM00487">
    <property type="entry name" value="DEXDc"/>
    <property type="match status" value="1"/>
</dbReference>
<accession>A0A926NDB9</accession>
<dbReference type="GO" id="GO:0043138">
    <property type="term" value="F:3'-5' DNA helicase activity"/>
    <property type="evidence" value="ECO:0007669"/>
    <property type="project" value="UniProtKB-EC"/>
</dbReference>
<keyword evidence="7 12" id="KW-0862">Zinc</keyword>
<keyword evidence="9 12" id="KW-0238">DNA-binding</keyword>
<evidence type="ECO:0000256" key="7">
    <source>
        <dbReference type="ARBA" id="ARBA00022833"/>
    </source>
</evidence>
<comment type="subunit">
    <text evidence="12">Component of the replication restart primosome.</text>
</comment>
<feature type="domain" description="Helicase ATP-binding" evidence="13">
    <location>
        <begin position="289"/>
        <end position="455"/>
    </location>
</feature>
<keyword evidence="16" id="KW-1185">Reference proteome</keyword>
<keyword evidence="8 12" id="KW-0067">ATP-binding</keyword>
<organism evidence="15 16">
    <name type="scientific">Polycladospora coralii</name>
    <dbReference type="NCBI Taxonomy" id="2771432"/>
    <lineage>
        <taxon>Bacteria</taxon>
        <taxon>Bacillati</taxon>
        <taxon>Bacillota</taxon>
        <taxon>Bacilli</taxon>
        <taxon>Bacillales</taxon>
        <taxon>Thermoactinomycetaceae</taxon>
        <taxon>Polycladospora</taxon>
    </lineage>
</organism>
<dbReference type="FunFam" id="3.40.1440.60:FF:000001">
    <property type="entry name" value="Primosomal protein N"/>
    <property type="match status" value="1"/>
</dbReference>
<dbReference type="InterPro" id="IPR040498">
    <property type="entry name" value="PriA_CRR"/>
</dbReference>
<comment type="catalytic activity">
    <reaction evidence="12">
        <text>Couples ATP hydrolysis with the unwinding of duplex DNA by translocating in the 3'-5' direction.</text>
        <dbReference type="EC" id="5.6.2.4"/>
    </reaction>
</comment>
<dbReference type="CDD" id="cd18804">
    <property type="entry name" value="SF2_C_priA"/>
    <property type="match status" value="1"/>
</dbReference>
<dbReference type="Pfam" id="PF18319">
    <property type="entry name" value="Zn_ribbon_PriA"/>
    <property type="match status" value="1"/>
</dbReference>
<evidence type="ECO:0000259" key="14">
    <source>
        <dbReference type="PROSITE" id="PS51194"/>
    </source>
</evidence>
<dbReference type="AlphaFoldDB" id="A0A926NDB9"/>
<keyword evidence="2 12" id="KW-0235">DNA replication</keyword>
<dbReference type="EMBL" id="JACXAH010000003">
    <property type="protein sequence ID" value="MBD1371373.1"/>
    <property type="molecule type" value="Genomic_DNA"/>
</dbReference>
<dbReference type="SMART" id="SM00490">
    <property type="entry name" value="HELICc"/>
    <property type="match status" value="1"/>
</dbReference>
<feature type="binding site" evidence="12">
    <location>
        <position position="557"/>
    </location>
    <ligand>
        <name>Zn(2+)</name>
        <dbReference type="ChEBI" id="CHEBI:29105"/>
        <label>1</label>
    </ligand>
</feature>